<dbReference type="SUPFAM" id="SSF53098">
    <property type="entry name" value="Ribonuclease H-like"/>
    <property type="match status" value="1"/>
</dbReference>
<dbReference type="Proteomes" id="UP000663879">
    <property type="component" value="Unassembled WGS sequence"/>
</dbReference>
<dbReference type="EMBL" id="CAJNOC010000805">
    <property type="protein sequence ID" value="CAF0805132.1"/>
    <property type="molecule type" value="Genomic_DNA"/>
</dbReference>
<proteinExistence type="predicted"/>
<keyword evidence="3" id="KW-1185">Reference proteome</keyword>
<dbReference type="InterPro" id="IPR012337">
    <property type="entry name" value="RNaseH-like_sf"/>
</dbReference>
<gene>
    <name evidence="2" type="ORF">OXX778_LOCUS6675</name>
</gene>
<evidence type="ECO:0000313" key="2">
    <source>
        <dbReference type="EMBL" id="CAF0805132.1"/>
    </source>
</evidence>
<reference evidence="2" key="1">
    <citation type="submission" date="2021-02" db="EMBL/GenBank/DDBJ databases">
        <authorList>
            <person name="Nowell W R."/>
        </authorList>
    </citation>
    <scope>NUCLEOTIDE SEQUENCE</scope>
    <source>
        <strain evidence="2">Ploen Becks lab</strain>
    </source>
</reference>
<dbReference type="InterPro" id="IPR036397">
    <property type="entry name" value="RNaseH_sf"/>
</dbReference>
<comment type="caution">
    <text evidence="2">The sequence shown here is derived from an EMBL/GenBank/DDBJ whole genome shotgun (WGS) entry which is preliminary data.</text>
</comment>
<protein>
    <recommendedName>
        <fullName evidence="1">Integrase catalytic domain-containing protein</fullName>
    </recommendedName>
</protein>
<dbReference type="GO" id="GO:0015074">
    <property type="term" value="P:DNA integration"/>
    <property type="evidence" value="ECO:0007669"/>
    <property type="project" value="InterPro"/>
</dbReference>
<dbReference type="Gene3D" id="3.30.420.10">
    <property type="entry name" value="Ribonuclease H-like superfamily/Ribonuclease H"/>
    <property type="match status" value="1"/>
</dbReference>
<dbReference type="OrthoDB" id="413122at2759"/>
<dbReference type="GO" id="GO:0003676">
    <property type="term" value="F:nucleic acid binding"/>
    <property type="evidence" value="ECO:0007669"/>
    <property type="project" value="InterPro"/>
</dbReference>
<accession>A0A813T977</accession>
<feature type="domain" description="Integrase catalytic" evidence="1">
    <location>
        <begin position="22"/>
        <end position="106"/>
    </location>
</feature>
<dbReference type="InterPro" id="IPR001584">
    <property type="entry name" value="Integrase_cat-core"/>
</dbReference>
<organism evidence="2 3">
    <name type="scientific">Brachionus calyciflorus</name>
    <dbReference type="NCBI Taxonomy" id="104777"/>
    <lineage>
        <taxon>Eukaryota</taxon>
        <taxon>Metazoa</taxon>
        <taxon>Spiralia</taxon>
        <taxon>Gnathifera</taxon>
        <taxon>Rotifera</taxon>
        <taxon>Eurotatoria</taxon>
        <taxon>Monogononta</taxon>
        <taxon>Pseudotrocha</taxon>
        <taxon>Ploima</taxon>
        <taxon>Brachionidae</taxon>
        <taxon>Brachionus</taxon>
    </lineage>
</organism>
<evidence type="ECO:0000259" key="1">
    <source>
        <dbReference type="PROSITE" id="PS50994"/>
    </source>
</evidence>
<evidence type="ECO:0000313" key="3">
    <source>
        <dbReference type="Proteomes" id="UP000663879"/>
    </source>
</evidence>
<sequence length="106" mass="12184">MVDEIKQSIKESTTCQRNNKSITYHPTQVSQVSNIFKRVPIDLILGLDETEECYIGILVFIDFLSNFPYANRIKSKSDKEIADILKEYLSLFGPFSELLSDQGKEF</sequence>
<name>A0A813T977_9BILA</name>
<dbReference type="AlphaFoldDB" id="A0A813T977"/>
<dbReference type="PROSITE" id="PS50994">
    <property type="entry name" value="INTEGRASE"/>
    <property type="match status" value="1"/>
</dbReference>